<feature type="signal peptide" evidence="2">
    <location>
        <begin position="1"/>
        <end position="25"/>
    </location>
</feature>
<comment type="caution">
    <text evidence="4">The sequence shown here is derived from an EMBL/GenBank/DDBJ whole genome shotgun (WGS) entry which is preliminary data.</text>
</comment>
<evidence type="ECO:0000313" key="4">
    <source>
        <dbReference type="EMBL" id="OAI16955.1"/>
    </source>
</evidence>
<evidence type="ECO:0000256" key="1">
    <source>
        <dbReference type="SAM" id="MobiDB-lite"/>
    </source>
</evidence>
<reference evidence="4 5" key="1">
    <citation type="submission" date="2016-03" db="EMBL/GenBank/DDBJ databases">
        <authorList>
            <person name="Ploux O."/>
        </authorList>
    </citation>
    <scope>NUCLEOTIDE SEQUENCE [LARGE SCALE GENOMIC DNA]</scope>
    <source>
        <strain evidence="4 5">R-45370</strain>
    </source>
</reference>
<proteinExistence type="predicted"/>
<dbReference type="SUPFAM" id="SSF103515">
    <property type="entry name" value="Autotransporter"/>
    <property type="match status" value="1"/>
</dbReference>
<dbReference type="Gene3D" id="2.40.128.130">
    <property type="entry name" value="Autotransporter beta-domain"/>
    <property type="match status" value="1"/>
</dbReference>
<feature type="chain" id="PRO_5008069098" evidence="2">
    <location>
        <begin position="26"/>
        <end position="466"/>
    </location>
</feature>
<feature type="region of interest" description="Disordered" evidence="1">
    <location>
        <begin position="30"/>
        <end position="52"/>
    </location>
</feature>
<dbReference type="AlphaFoldDB" id="A0A177NGE3"/>
<dbReference type="Pfam" id="PF03797">
    <property type="entry name" value="Autotransporter"/>
    <property type="match status" value="1"/>
</dbReference>
<dbReference type="InterPro" id="IPR006315">
    <property type="entry name" value="OM_autotransptr_brl_dom"/>
</dbReference>
<organism evidence="4 5">
    <name type="scientific">Methylomonas lenta</name>
    <dbReference type="NCBI Taxonomy" id="980561"/>
    <lineage>
        <taxon>Bacteria</taxon>
        <taxon>Pseudomonadati</taxon>
        <taxon>Pseudomonadota</taxon>
        <taxon>Gammaproteobacteria</taxon>
        <taxon>Methylococcales</taxon>
        <taxon>Methylococcaceae</taxon>
        <taxon>Methylomonas</taxon>
    </lineage>
</organism>
<dbReference type="EMBL" id="LUUI01000092">
    <property type="protein sequence ID" value="OAI16955.1"/>
    <property type="molecule type" value="Genomic_DNA"/>
</dbReference>
<dbReference type="SMART" id="SM00869">
    <property type="entry name" value="Autotransporter"/>
    <property type="match status" value="1"/>
</dbReference>
<dbReference type="InterPro" id="IPR005546">
    <property type="entry name" value="Autotransporte_beta"/>
</dbReference>
<keyword evidence="5" id="KW-1185">Reference proteome</keyword>
<dbReference type="STRING" id="980561.A1359_06630"/>
<keyword evidence="2" id="KW-0732">Signal</keyword>
<accession>A0A177NGE3</accession>
<dbReference type="OrthoDB" id="5699539at2"/>
<sequence length="466" mass="49412">MLAALYVRKIAYALLGLGWATFTHAQVPPNTAPPVSPTTSEIVTPPTSTSESTIDGLLQSSSALDTTQNNMAQVIEIACPNGTNAADFQARCNGLIDAAQEGDLSQTYNALQVSSPEQMPSQGISATRTSFNVIAGRLAALRAGARGFQVAGLGKNALPVNLASLSNISGGAAGDESSGWDRLSGFANGNYNTGSVNSEFNQLGYNFDTGSVNFGLDYRLTNDLVLGTAFTYMRAESSFDGNGGSLDSNAYTGAIYGNYYATENLYFDGIASVGGINYDSTRNIQYSLSGVDSVNTQATAAPGGNQYAIGLGTGYNFAVQEWTLNPYAKVNYLKLDVDGFSESGGNGWGMQFQDQTVESVTTTLGTQASYALSTSWGVLMPTIRGEWHHQYKDNSRNITTRFLGDTTSGLSFNAVTTAPDRNYYTVGTGISGTFAEGVSAFFNYDALLGYRSVDSHLFTLGARMEF</sequence>
<dbReference type="InterPro" id="IPR036709">
    <property type="entry name" value="Autotransporte_beta_dom_sf"/>
</dbReference>
<feature type="compositionally biased region" description="Polar residues" evidence="1">
    <location>
        <begin position="37"/>
        <end position="52"/>
    </location>
</feature>
<gene>
    <name evidence="4" type="ORF">A1359_06630</name>
</gene>
<dbReference type="Proteomes" id="UP000078476">
    <property type="component" value="Unassembled WGS sequence"/>
</dbReference>
<dbReference type="NCBIfam" id="TIGR01414">
    <property type="entry name" value="autotrans_barl"/>
    <property type="match status" value="1"/>
</dbReference>
<evidence type="ECO:0000256" key="2">
    <source>
        <dbReference type="SAM" id="SignalP"/>
    </source>
</evidence>
<evidence type="ECO:0000313" key="5">
    <source>
        <dbReference type="Proteomes" id="UP000078476"/>
    </source>
</evidence>
<dbReference type="PROSITE" id="PS51208">
    <property type="entry name" value="AUTOTRANSPORTER"/>
    <property type="match status" value="1"/>
</dbReference>
<evidence type="ECO:0000259" key="3">
    <source>
        <dbReference type="PROSITE" id="PS51208"/>
    </source>
</evidence>
<name>A0A177NGE3_9GAMM</name>
<feature type="domain" description="Autotransporter" evidence="3">
    <location>
        <begin position="178"/>
        <end position="466"/>
    </location>
</feature>
<protein>
    <submittedName>
        <fullName evidence="4">Autotransporter outer membrane beta-barrel domain-containing protein</fullName>
    </submittedName>
</protein>
<dbReference type="GO" id="GO:0019867">
    <property type="term" value="C:outer membrane"/>
    <property type="evidence" value="ECO:0007669"/>
    <property type="project" value="InterPro"/>
</dbReference>